<reference evidence="3" key="1">
    <citation type="journal article" date="2019" name="Int. J. Syst. Evol. Microbiol.">
        <title>The Global Catalogue of Microorganisms (GCM) 10K type strain sequencing project: providing services to taxonomists for standard genome sequencing and annotation.</title>
        <authorList>
            <consortium name="The Broad Institute Genomics Platform"/>
            <consortium name="The Broad Institute Genome Sequencing Center for Infectious Disease"/>
            <person name="Wu L."/>
            <person name="Ma J."/>
        </authorList>
    </citation>
    <scope>NUCLEOTIDE SEQUENCE [LARGE SCALE GENOMIC DNA]</scope>
    <source>
        <strain evidence="3">CCUG 55854</strain>
    </source>
</reference>
<comment type="caution">
    <text evidence="2">The sequence shown here is derived from an EMBL/GenBank/DDBJ whole genome shotgun (WGS) entry which is preliminary data.</text>
</comment>
<dbReference type="Gene3D" id="3.30.420.10">
    <property type="entry name" value="Ribonuclease H-like superfamily/Ribonuclease H"/>
    <property type="match status" value="1"/>
</dbReference>
<evidence type="ECO:0000313" key="3">
    <source>
        <dbReference type="Proteomes" id="UP001597033"/>
    </source>
</evidence>
<dbReference type="RefSeq" id="WP_162375454.1">
    <property type="nucleotide sequence ID" value="NZ_JBHTKN010000003.1"/>
</dbReference>
<name>A0ABW3LU51_9GAMM</name>
<gene>
    <name evidence="2" type="ORF">ACFQ2N_06335</name>
</gene>
<dbReference type="EMBL" id="JBHTKN010000003">
    <property type="protein sequence ID" value="MFD1041963.1"/>
    <property type="molecule type" value="Genomic_DNA"/>
</dbReference>
<evidence type="ECO:0000256" key="1">
    <source>
        <dbReference type="SAM" id="MobiDB-lite"/>
    </source>
</evidence>
<proteinExistence type="predicted"/>
<evidence type="ECO:0000313" key="2">
    <source>
        <dbReference type="EMBL" id="MFD1041963.1"/>
    </source>
</evidence>
<evidence type="ECO:0008006" key="4">
    <source>
        <dbReference type="Google" id="ProtNLM"/>
    </source>
</evidence>
<accession>A0ABW3LU51</accession>
<dbReference type="InterPro" id="IPR036397">
    <property type="entry name" value="RNaseH_sf"/>
</dbReference>
<organism evidence="2 3">
    <name type="scientific">Pseudoxanthomonas kaohsiungensis</name>
    <dbReference type="NCBI Taxonomy" id="283923"/>
    <lineage>
        <taxon>Bacteria</taxon>
        <taxon>Pseudomonadati</taxon>
        <taxon>Pseudomonadota</taxon>
        <taxon>Gammaproteobacteria</taxon>
        <taxon>Lysobacterales</taxon>
        <taxon>Lysobacteraceae</taxon>
        <taxon>Pseudoxanthomonas</taxon>
    </lineage>
</organism>
<dbReference type="Proteomes" id="UP001597033">
    <property type="component" value="Unassembled WGS sequence"/>
</dbReference>
<feature type="region of interest" description="Disordered" evidence="1">
    <location>
        <begin position="594"/>
        <end position="620"/>
    </location>
</feature>
<sequence>MSTQLTEADVEAIRACPKPNKASFGDEEWAVIDNRIRAMDSLLEGASVSAVATRHAIDRKTLARMIGYAVQRCELTGRRIGYDVCIPQKRFSIRAPRHAVMPQQAHAFAFEMVLQALPELGRLVQKFKGALPNRQRRSPAFNRLYTAMATMLRDNGYADAYPLNTVDGGRRALQSCLRRMRETREAEYASEQPEAPSVTRIEHLFALKPFDRIEFDEHRVDVEAWMAMPLADGTYRLERVKQLWILVIVDVASGAILAWSLVVGRKYHRLDVLALFAKALRPWTPRELLLPDMRYSPRAWMPSCYLQDGLVPRSVMAALDNDSSHLAKMSLENLVDYYLGILHFGRSGMGQGRAHIEALFKIIENELLRYIAGGFMPETAQGSKYAISTLQGDRYPLIVEFMEDLIDTYVTAHNVSSLSTREPRSPKELIDGHLASGALLWRCPDTEEHARRLTVQRMQVTIKGSQSSGVPPLVYQDYGRYRSPQLTGQWGLLGDSFTATYENPEDIRQMTLWSDEGKRLMTLHVMAPYNQVPHSLATRIRAAAWNRNPLARTTEDTLHQDNVMAYHAGVRAEAAKMRSWASGLILSGDVPAVARPAPSSRDTSAPLAGMRPPAGRFQLR</sequence>
<protein>
    <recommendedName>
        <fullName evidence="4">Integrase catalytic domain-containing protein</fullName>
    </recommendedName>
</protein>
<keyword evidence="3" id="KW-1185">Reference proteome</keyword>